<dbReference type="InterPro" id="IPR053056">
    <property type="entry name" value="Lipid_Metab_Assoc_Protein"/>
</dbReference>
<dbReference type="GeneID" id="30996216"/>
<gene>
    <name evidence="2" type="ORF">HYPBUDRAFT_153680</name>
</gene>
<keyword evidence="3" id="KW-1185">Reference proteome</keyword>
<reference evidence="3" key="1">
    <citation type="submission" date="2016-05" db="EMBL/GenBank/DDBJ databases">
        <title>Comparative genomics of biotechnologically important yeasts.</title>
        <authorList>
            <consortium name="DOE Joint Genome Institute"/>
            <person name="Riley R."/>
            <person name="Haridas S."/>
            <person name="Wolfe K.H."/>
            <person name="Lopes M.R."/>
            <person name="Hittinger C.T."/>
            <person name="Goker M."/>
            <person name="Salamov A."/>
            <person name="Wisecaver J."/>
            <person name="Long T.M."/>
            <person name="Aerts A.L."/>
            <person name="Barry K."/>
            <person name="Choi C."/>
            <person name="Clum A."/>
            <person name="Coughlan A.Y."/>
            <person name="Deshpande S."/>
            <person name="Douglass A.P."/>
            <person name="Hanson S.J."/>
            <person name="Klenk H.-P."/>
            <person name="Labutti K."/>
            <person name="Lapidus A."/>
            <person name="Lindquist E."/>
            <person name="Lipzen A."/>
            <person name="Meier-Kolthoff J.P."/>
            <person name="Ohm R.A."/>
            <person name="Otillar R.P."/>
            <person name="Pangilinan J."/>
            <person name="Peng Y."/>
            <person name="Rokas A."/>
            <person name="Rosa C.A."/>
            <person name="Scheuner C."/>
            <person name="Sibirny A.A."/>
            <person name="Slot J.C."/>
            <person name="Stielow J.B."/>
            <person name="Sun H."/>
            <person name="Kurtzman C.P."/>
            <person name="Blackwell M."/>
            <person name="Grigoriev I.V."/>
            <person name="Jeffries T.W."/>
        </authorList>
    </citation>
    <scope>NUCLEOTIDE SEQUENCE [LARGE SCALE GENOMIC DNA]</scope>
    <source>
        <strain evidence="3">NRRL Y-1933</strain>
    </source>
</reference>
<evidence type="ECO:0000313" key="3">
    <source>
        <dbReference type="Proteomes" id="UP000095085"/>
    </source>
</evidence>
<protein>
    <recommendedName>
        <fullName evidence="1">DUF4484 domain-containing protein</fullName>
    </recommendedName>
</protein>
<dbReference type="RefSeq" id="XP_020075292.1">
    <property type="nucleotide sequence ID" value="XM_020221667.1"/>
</dbReference>
<accession>A0A1E4RGH4</accession>
<dbReference type="PANTHER" id="PTHR28153">
    <property type="entry name" value="PROTEIN, PUTATIVE-RELATED"/>
    <property type="match status" value="1"/>
</dbReference>
<dbReference type="InterPro" id="IPR018626">
    <property type="entry name" value="LCHN/Anr2"/>
</dbReference>
<feature type="domain" description="DUF4484" evidence="1">
    <location>
        <begin position="379"/>
        <end position="475"/>
    </location>
</feature>
<evidence type="ECO:0000259" key="1">
    <source>
        <dbReference type="Pfam" id="PF14831"/>
    </source>
</evidence>
<dbReference type="STRING" id="984485.A0A1E4RGH4"/>
<dbReference type="OrthoDB" id="2152680at2759"/>
<dbReference type="AlphaFoldDB" id="A0A1E4RGH4"/>
<dbReference type="InterPro" id="IPR028115">
    <property type="entry name" value="DUF4484"/>
</dbReference>
<dbReference type="Pfam" id="PF09804">
    <property type="entry name" value="DENND11"/>
    <property type="match status" value="1"/>
</dbReference>
<dbReference type="EMBL" id="KV454543">
    <property type="protein sequence ID" value="ODV66225.1"/>
    <property type="molecule type" value="Genomic_DNA"/>
</dbReference>
<proteinExistence type="predicted"/>
<dbReference type="PANTHER" id="PTHR28153:SF1">
    <property type="entry name" value="DUF4484 DOMAIN-CONTAINING PROTEIN"/>
    <property type="match status" value="1"/>
</dbReference>
<evidence type="ECO:0000313" key="2">
    <source>
        <dbReference type="EMBL" id="ODV66225.1"/>
    </source>
</evidence>
<dbReference type="Pfam" id="PF14831">
    <property type="entry name" value="DUF4484"/>
    <property type="match status" value="1"/>
</dbReference>
<dbReference type="GO" id="GO:0005811">
    <property type="term" value="C:lipid droplet"/>
    <property type="evidence" value="ECO:0007669"/>
    <property type="project" value="TreeGrafter"/>
</dbReference>
<name>A0A1E4RGH4_9ASCO</name>
<organism evidence="2 3">
    <name type="scientific">Hyphopichia burtonii NRRL Y-1933</name>
    <dbReference type="NCBI Taxonomy" id="984485"/>
    <lineage>
        <taxon>Eukaryota</taxon>
        <taxon>Fungi</taxon>
        <taxon>Dikarya</taxon>
        <taxon>Ascomycota</taxon>
        <taxon>Saccharomycotina</taxon>
        <taxon>Pichiomycetes</taxon>
        <taxon>Debaryomycetaceae</taxon>
        <taxon>Hyphopichia</taxon>
    </lineage>
</organism>
<dbReference type="Proteomes" id="UP000095085">
    <property type="component" value="Unassembled WGS sequence"/>
</dbReference>
<sequence>MDRGFKPARIVALFLVEFDMSQGYKIVWEKSKDINLNGLDYKCLPSGIHNYDSTNIVLSHFDKQLYYGLARFRQFNTNHEGEMDRSKIKMYSLGILTNPLNDEKINQFSNFGWEYIDLLDELLIQYNETGNETVFEEFFNSNHQFNQVNLINHPLTKLPKFFLIFGPLIFPIIKKCLIGQNGLIFDNINHDHDSVDFFDNNCFNYLISLLSLIPKDVNLKMAPNPNTSTRPIYQVGLPDDAFLRNEQGFIGSTNDDMMKTIKQIYDYQIQIEPNYQDNEKYERVTLTNENNPIKSTKKEYLYFKIIYKELYKFESYDDDSSINTFNSKFKLNEQEPSWWLNQATNPISWSEYIWSAFSWFASAGNIEPCLNHPEDESNDLLKESITQLIRIVGYFHKLTKKWFQIIDEIIEDQLLELYPNLDSSNNIWEKINDKILVDLTYQDIIDLELDPYSAQDLDFITNFVLKYWNHVVDDVNIGIGIHGFCC</sequence>